<dbReference type="InterPro" id="IPR008710">
    <property type="entry name" value="Nicastrin"/>
</dbReference>
<organism evidence="12">
    <name type="scientific">Notodromas monacha</name>
    <dbReference type="NCBI Taxonomy" id="399045"/>
    <lineage>
        <taxon>Eukaryota</taxon>
        <taxon>Metazoa</taxon>
        <taxon>Ecdysozoa</taxon>
        <taxon>Arthropoda</taxon>
        <taxon>Crustacea</taxon>
        <taxon>Oligostraca</taxon>
        <taxon>Ostracoda</taxon>
        <taxon>Podocopa</taxon>
        <taxon>Podocopida</taxon>
        <taxon>Cypridocopina</taxon>
        <taxon>Cypridoidea</taxon>
        <taxon>Cyprididae</taxon>
        <taxon>Notodromas</taxon>
    </lineage>
</organism>
<evidence type="ECO:0000259" key="11">
    <source>
        <dbReference type="Pfam" id="PF18266"/>
    </source>
</evidence>
<dbReference type="Pfam" id="PF18266">
    <property type="entry name" value="Ncstrn_small"/>
    <property type="match status" value="1"/>
</dbReference>
<evidence type="ECO:0000256" key="4">
    <source>
        <dbReference type="ARBA" id="ARBA00022692"/>
    </source>
</evidence>
<keyword evidence="6" id="KW-0914">Notch signaling pathway</keyword>
<evidence type="ECO:0000256" key="3">
    <source>
        <dbReference type="ARBA" id="ARBA00015303"/>
    </source>
</evidence>
<reference evidence="12" key="1">
    <citation type="submission" date="2020-11" db="EMBL/GenBank/DDBJ databases">
        <authorList>
            <person name="Tran Van P."/>
        </authorList>
    </citation>
    <scope>NUCLEOTIDE SEQUENCE</scope>
</reference>
<evidence type="ECO:0000313" key="12">
    <source>
        <dbReference type="EMBL" id="CAD7277593.1"/>
    </source>
</evidence>
<dbReference type="Pfam" id="PF05450">
    <property type="entry name" value="Nicastrin"/>
    <property type="match status" value="1"/>
</dbReference>
<keyword evidence="9" id="KW-0325">Glycoprotein</keyword>
<evidence type="ECO:0000256" key="2">
    <source>
        <dbReference type="ARBA" id="ARBA00007717"/>
    </source>
</evidence>
<evidence type="ECO:0000313" key="13">
    <source>
        <dbReference type="Proteomes" id="UP000678499"/>
    </source>
</evidence>
<feature type="signal peptide" evidence="10">
    <location>
        <begin position="1"/>
        <end position="21"/>
    </location>
</feature>
<feature type="domain" description="Nicastrin small lobe" evidence="11">
    <location>
        <begin position="41"/>
        <end position="219"/>
    </location>
</feature>
<comment type="subcellular location">
    <subcellularLocation>
        <location evidence="1">Membrane</location>
        <topology evidence="1">Single-pass type I membrane protein</topology>
    </subcellularLocation>
</comment>
<evidence type="ECO:0000256" key="10">
    <source>
        <dbReference type="SAM" id="SignalP"/>
    </source>
</evidence>
<name>A0A7R9BNN3_9CRUS</name>
<dbReference type="GO" id="GO:0007219">
    <property type="term" value="P:Notch signaling pathway"/>
    <property type="evidence" value="ECO:0007669"/>
    <property type="project" value="UniProtKB-KW"/>
</dbReference>
<dbReference type="EMBL" id="OA882987">
    <property type="protein sequence ID" value="CAD7277593.1"/>
    <property type="molecule type" value="Genomic_DNA"/>
</dbReference>
<keyword evidence="4" id="KW-0812">Transmembrane</keyword>
<keyword evidence="8" id="KW-0472">Membrane</keyword>
<dbReference type="SUPFAM" id="SSF53187">
    <property type="entry name" value="Zn-dependent exopeptidases"/>
    <property type="match status" value="1"/>
</dbReference>
<gene>
    <name evidence="12" type="ORF">NMOB1V02_LOCUS5323</name>
</gene>
<dbReference type="EMBL" id="CAJPEX010000950">
    <property type="protein sequence ID" value="CAG0917745.1"/>
    <property type="molecule type" value="Genomic_DNA"/>
</dbReference>
<feature type="chain" id="PRO_5036402966" description="Nicastrin" evidence="10">
    <location>
        <begin position="22"/>
        <end position="634"/>
    </location>
</feature>
<keyword evidence="5 10" id="KW-0732">Signal</keyword>
<evidence type="ECO:0000256" key="9">
    <source>
        <dbReference type="ARBA" id="ARBA00023180"/>
    </source>
</evidence>
<dbReference type="GO" id="GO:0007220">
    <property type="term" value="P:Notch receptor processing"/>
    <property type="evidence" value="ECO:0007669"/>
    <property type="project" value="TreeGrafter"/>
</dbReference>
<dbReference type="OrthoDB" id="755951at2759"/>
<keyword evidence="13" id="KW-1185">Reference proteome</keyword>
<evidence type="ECO:0000256" key="8">
    <source>
        <dbReference type="ARBA" id="ARBA00023136"/>
    </source>
</evidence>
<dbReference type="GO" id="GO:0005886">
    <property type="term" value="C:plasma membrane"/>
    <property type="evidence" value="ECO:0007669"/>
    <property type="project" value="TreeGrafter"/>
</dbReference>
<evidence type="ECO:0000256" key="7">
    <source>
        <dbReference type="ARBA" id="ARBA00022989"/>
    </source>
</evidence>
<evidence type="ECO:0000256" key="5">
    <source>
        <dbReference type="ARBA" id="ARBA00022729"/>
    </source>
</evidence>
<comment type="similarity">
    <text evidence="2">Belongs to the nicastrin family.</text>
</comment>
<evidence type="ECO:0000256" key="1">
    <source>
        <dbReference type="ARBA" id="ARBA00004479"/>
    </source>
</evidence>
<protein>
    <recommendedName>
        <fullName evidence="3">Nicastrin</fullName>
    </recommendedName>
</protein>
<dbReference type="PANTHER" id="PTHR21092">
    <property type="entry name" value="NICASTRIN"/>
    <property type="match status" value="1"/>
</dbReference>
<accession>A0A7R9BNN3</accession>
<dbReference type="GO" id="GO:0016485">
    <property type="term" value="P:protein processing"/>
    <property type="evidence" value="ECO:0007669"/>
    <property type="project" value="InterPro"/>
</dbReference>
<dbReference type="PANTHER" id="PTHR21092:SF0">
    <property type="entry name" value="NICASTRIN"/>
    <property type="match status" value="1"/>
</dbReference>
<proteinExistence type="inferred from homology"/>
<evidence type="ECO:0000256" key="6">
    <source>
        <dbReference type="ARBA" id="ARBA00022976"/>
    </source>
</evidence>
<dbReference type="AlphaFoldDB" id="A0A7R9BNN3"/>
<sequence>MALTFVSILLFRLSMLLICGAEDNLDKVEWMVYQPLAVNLTCFRKLNGTNEAGCGSQRRGNVGVVHVVSEDNLEKDVDWILYSGPSPPYSVAMDWHLVSTDLVDKLGSSKRVNGLLFFQVHGESERNGGISGYTEDDASPNFRSGLYEPGSPYYGHKWIVNGTGVSWRNWKIPIAIMQDNSSRSQLIHECFEKFNKPVTYKENSIGPLCAIEFTSRMYAAKDTPTCLRRTDAPFILSPRTANQCHALESLNIHSPIVAKAQPFVYPDGSVTVIAARMDTTAMFEHVGPASDSVVTSIVSFMAIAESLSSIRTELEKLNEFVHLMLFNGESTEYIGSSKMVYDMENNAFPSVASTDPSMNAMALMKINHIGRWIELDQVGTGDPKKLFVHFEPTSQSDASVNQKTSELKTKLKDAATGSGLVVEEASSGTSGLPPSSLHTFLKNNKKIAGVVLSGYNDRFVNQYYHSFKETPEATLNYSCGTDTVHEDLLNRLETVSTIVAKGLANLLGVAPPASPNRDKMAAMLDCYLCDSNCSLFFNISSQRYRPRLMPGVPFPLYTSVGNLAGFVYDVVNFTRRLLVSILGSEVPNVSQKECKQSENDVVMTGIRTIIPPGLRVTPAFQRQEYSSFHRLSKK</sequence>
<keyword evidence="7" id="KW-1133">Transmembrane helix</keyword>
<dbReference type="Gene3D" id="3.40.630.10">
    <property type="entry name" value="Zn peptidases"/>
    <property type="match status" value="1"/>
</dbReference>
<dbReference type="Proteomes" id="UP000678499">
    <property type="component" value="Unassembled WGS sequence"/>
</dbReference>
<dbReference type="InterPro" id="IPR041084">
    <property type="entry name" value="Ncstrn_small"/>
</dbReference>